<proteinExistence type="predicted"/>
<protein>
    <submittedName>
        <fullName evidence="1">Uncharacterized protein</fullName>
    </submittedName>
</protein>
<organism evidence="1 2">
    <name type="scientific">Alternaria alternata</name>
    <name type="common">Alternaria rot fungus</name>
    <name type="synonym">Torula alternata</name>
    <dbReference type="NCBI Taxonomy" id="5599"/>
    <lineage>
        <taxon>Eukaryota</taxon>
        <taxon>Fungi</taxon>
        <taxon>Dikarya</taxon>
        <taxon>Ascomycota</taxon>
        <taxon>Pezizomycotina</taxon>
        <taxon>Dothideomycetes</taxon>
        <taxon>Pleosporomycetidae</taxon>
        <taxon>Pleosporales</taxon>
        <taxon>Pleosporineae</taxon>
        <taxon>Pleosporaceae</taxon>
        <taxon>Alternaria</taxon>
        <taxon>Alternaria sect. Alternaria</taxon>
        <taxon>Alternaria alternata complex</taxon>
    </lineage>
</organism>
<accession>A0A4Q4N1X1</accession>
<reference evidence="2" key="1">
    <citation type="journal article" date="2019" name="bioRxiv">
        <title>Genomics, evolutionary history and diagnostics of the Alternaria alternata species group including apple and Asian pear pathotypes.</title>
        <authorList>
            <person name="Armitage A.D."/>
            <person name="Cockerton H.M."/>
            <person name="Sreenivasaprasad S."/>
            <person name="Woodhall J.W."/>
            <person name="Lane C.R."/>
            <person name="Harrison R.J."/>
            <person name="Clarkson J.P."/>
        </authorList>
    </citation>
    <scope>NUCLEOTIDE SEQUENCE [LARGE SCALE GENOMIC DNA]</scope>
    <source>
        <strain evidence="2">FERA 1177</strain>
    </source>
</reference>
<evidence type="ECO:0000313" key="1">
    <source>
        <dbReference type="EMBL" id="RYN66080.1"/>
    </source>
</evidence>
<dbReference type="Proteomes" id="UP000291422">
    <property type="component" value="Unassembled WGS sequence"/>
</dbReference>
<dbReference type="EMBL" id="PDXD01000061">
    <property type="protein sequence ID" value="RYN66080.1"/>
    <property type="molecule type" value="Genomic_DNA"/>
</dbReference>
<gene>
    <name evidence="1" type="ORF">AA0117_g11976</name>
</gene>
<name>A0A4Q4N1X1_ALTAL</name>
<comment type="caution">
    <text evidence="1">The sequence shown here is derived from an EMBL/GenBank/DDBJ whole genome shotgun (WGS) entry which is preliminary data.</text>
</comment>
<sequence length="145" mass="15529">MGKSAKGETAEEGTMNGGAEVCSVCVTLRKEGATTTIINATPRNEERGTHVHLRNDELNSIESTTRGAELTAWKLRLSSVRSNDGDTGDDSRFLHKPTARQNKAAVANAVLLGIITALGNRAVEWTVDGTLVSEDEMDLGSQMLM</sequence>
<evidence type="ECO:0000313" key="2">
    <source>
        <dbReference type="Proteomes" id="UP000291422"/>
    </source>
</evidence>
<dbReference type="AlphaFoldDB" id="A0A4Q4N1X1"/>